<evidence type="ECO:0000313" key="2">
    <source>
        <dbReference type="EMBL" id="UZF48476.1"/>
    </source>
</evidence>
<geneLocation type="plasmid" evidence="2 3">
    <name>pGD02.2.2</name>
</geneLocation>
<keyword evidence="1" id="KW-0812">Transmembrane</keyword>
<evidence type="ECO:0000256" key="1">
    <source>
        <dbReference type="SAM" id="Phobius"/>
    </source>
</evidence>
<organism evidence="2 3">
    <name type="scientific">Rhodococcus rhodochrous</name>
    <dbReference type="NCBI Taxonomy" id="1829"/>
    <lineage>
        <taxon>Bacteria</taxon>
        <taxon>Bacillati</taxon>
        <taxon>Actinomycetota</taxon>
        <taxon>Actinomycetes</taxon>
        <taxon>Mycobacteriales</taxon>
        <taxon>Nocardiaceae</taxon>
        <taxon>Rhodococcus</taxon>
    </lineage>
</organism>
<evidence type="ECO:0000313" key="3">
    <source>
        <dbReference type="Proteomes" id="UP001162740"/>
    </source>
</evidence>
<sequence>MAKRPAKRARWYRSICQELGRLDLVVVAVLGLVALFVLGFILGLLMLSGSGTRAFWETAAQPIATASTGLLAVAAAIVAYLGVLVSQRTSVKNLAQELAARETLEERKHKREIIHTAKTEALAAVVELSAKAYSLDDTITASPPPTPDLATEIYGATPDKVNLAARSCREVCDRCDKASFALLIVGQKDSSAAVRKFADTIRDWTREAEHSRQARGGAVYRLHDGLRDGAVAALANVSAQELAELDLGFRVHDAAGNEGTASDNS</sequence>
<gene>
    <name evidence="2" type="ORF">KUM34_029315</name>
</gene>
<dbReference type="RefSeq" id="WP_229583328.1">
    <property type="nucleotide sequence ID" value="NZ_CP083976.1"/>
</dbReference>
<reference evidence="2 3" key="1">
    <citation type="journal article" date="2021" name="Front. Microbiol.">
        <title>Bacterial Transformation of Aromatic Monomers in Softwood Black Liquor.</title>
        <authorList>
            <person name="Navas L.E."/>
            <person name="Dexter G."/>
            <person name="Liu J."/>
            <person name="Levy-Booth D."/>
            <person name="Cho M."/>
            <person name="Jang S.K."/>
            <person name="Mansfield S.D."/>
            <person name="Renneckar S."/>
            <person name="Mohn W.W."/>
            <person name="Eltis L.D."/>
        </authorList>
    </citation>
    <scope>NUCLEOTIDE SEQUENCE [LARGE SCALE GENOMIC DNA]</scope>
    <source>
        <strain evidence="2 3">GD02</strain>
    </source>
</reference>
<protein>
    <submittedName>
        <fullName evidence="2">Uncharacterized protein</fullName>
    </submittedName>
</protein>
<feature type="transmembrane region" description="Helical" evidence="1">
    <location>
        <begin position="21"/>
        <end position="47"/>
    </location>
</feature>
<feature type="transmembrane region" description="Helical" evidence="1">
    <location>
        <begin position="59"/>
        <end position="83"/>
    </location>
</feature>
<dbReference type="AlphaFoldDB" id="A0AA46X1P7"/>
<accession>A0AA46X1P7</accession>
<dbReference type="EMBL" id="CP083976">
    <property type="protein sequence ID" value="UZF48476.1"/>
    <property type="molecule type" value="Genomic_DNA"/>
</dbReference>
<keyword evidence="1" id="KW-1133">Transmembrane helix</keyword>
<dbReference type="Proteomes" id="UP001162740">
    <property type="component" value="Plasmid pGD02.2.2"/>
</dbReference>
<name>A0AA46X1P7_RHORH</name>
<keyword evidence="1" id="KW-0472">Membrane</keyword>
<keyword evidence="2" id="KW-0614">Plasmid</keyword>
<proteinExistence type="predicted"/>